<dbReference type="Pfam" id="PF20050">
    <property type="entry name" value="DUF6452"/>
    <property type="match status" value="1"/>
</dbReference>
<dbReference type="InterPro" id="IPR045607">
    <property type="entry name" value="DUF6452"/>
</dbReference>
<feature type="chain" id="PRO_5045483472" evidence="1">
    <location>
        <begin position="31"/>
        <end position="177"/>
    </location>
</feature>
<proteinExistence type="predicted"/>
<feature type="signal peptide" evidence="1">
    <location>
        <begin position="1"/>
        <end position="30"/>
    </location>
</feature>
<name>A0ABS9EIT6_9FLAO</name>
<reference evidence="2" key="1">
    <citation type="submission" date="2022-01" db="EMBL/GenBank/DDBJ databases">
        <title>Gillisia lutea sp. nov., isolated from marine plastic residues from the Malvarosa beach (Valencia, Spain).</title>
        <authorList>
            <person name="Vidal-Verdu A."/>
            <person name="Molina-Menor E."/>
            <person name="Satari L."/>
            <person name="Pascual J."/>
            <person name="Pereto J."/>
            <person name="Porcar M."/>
        </authorList>
    </citation>
    <scope>NUCLEOTIDE SEQUENCE</scope>
    <source>
        <strain evidence="2">M10.2A</strain>
    </source>
</reference>
<dbReference type="PROSITE" id="PS51257">
    <property type="entry name" value="PROKAR_LIPOPROTEIN"/>
    <property type="match status" value="1"/>
</dbReference>
<organism evidence="2 3">
    <name type="scientific">Gillisia lutea</name>
    <dbReference type="NCBI Taxonomy" id="2909668"/>
    <lineage>
        <taxon>Bacteria</taxon>
        <taxon>Pseudomonadati</taxon>
        <taxon>Bacteroidota</taxon>
        <taxon>Flavobacteriia</taxon>
        <taxon>Flavobacteriales</taxon>
        <taxon>Flavobacteriaceae</taxon>
        <taxon>Gillisia</taxon>
    </lineage>
</organism>
<protein>
    <submittedName>
        <fullName evidence="2">DUF6452 family protein</fullName>
    </submittedName>
</protein>
<evidence type="ECO:0000313" key="2">
    <source>
        <dbReference type="EMBL" id="MCF4102769.1"/>
    </source>
</evidence>
<dbReference type="EMBL" id="JAKGTH010000012">
    <property type="protein sequence ID" value="MCF4102769.1"/>
    <property type="molecule type" value="Genomic_DNA"/>
</dbReference>
<evidence type="ECO:0000313" key="3">
    <source>
        <dbReference type="Proteomes" id="UP001179363"/>
    </source>
</evidence>
<dbReference type="Proteomes" id="UP001179363">
    <property type="component" value="Unassembled WGS sequence"/>
</dbReference>
<keyword evidence="3" id="KW-1185">Reference proteome</keyword>
<evidence type="ECO:0000256" key="1">
    <source>
        <dbReference type="SAM" id="SignalP"/>
    </source>
</evidence>
<keyword evidence="1" id="KW-0732">Signal</keyword>
<gene>
    <name evidence="2" type="ORF">L1I30_13910</name>
</gene>
<dbReference type="RefSeq" id="WP_236134913.1">
    <property type="nucleotide sequence ID" value="NZ_JAKGTH010000012.1"/>
</dbReference>
<sequence>MLRIKIKMKSLYKVALGLSGIILLSLGCQRDDICSETTQTTSRLVLSFYDADNVNVLKAPPNMNVKATDNDSLLFETINQNNIAIPLKTDGNSTEYEFIINAEEEDDEPSVDINSDIVQFTYARSEEYISRACSYKVVYSNLNAVLTSEPNSNWIKNIVIEESNIEDETTTHISIYH</sequence>
<accession>A0ABS9EIT6</accession>
<comment type="caution">
    <text evidence="2">The sequence shown here is derived from an EMBL/GenBank/DDBJ whole genome shotgun (WGS) entry which is preliminary data.</text>
</comment>